<dbReference type="InterPro" id="IPR043128">
    <property type="entry name" value="Rev_trsase/Diguanyl_cyclase"/>
</dbReference>
<sequence length="64" mass="7161">MFRIATAKDVAETINPVLQVPLSEVSKAKTAFITPTETGQFKRIMFELNNAQFVFSKLMNKVLG</sequence>
<organism evidence="1 2">
    <name type="scientific">Aphis craccivora</name>
    <name type="common">Cowpea aphid</name>
    <dbReference type="NCBI Taxonomy" id="307492"/>
    <lineage>
        <taxon>Eukaryota</taxon>
        <taxon>Metazoa</taxon>
        <taxon>Ecdysozoa</taxon>
        <taxon>Arthropoda</taxon>
        <taxon>Hexapoda</taxon>
        <taxon>Insecta</taxon>
        <taxon>Pterygota</taxon>
        <taxon>Neoptera</taxon>
        <taxon>Paraneoptera</taxon>
        <taxon>Hemiptera</taxon>
        <taxon>Sternorrhyncha</taxon>
        <taxon>Aphidomorpha</taxon>
        <taxon>Aphidoidea</taxon>
        <taxon>Aphididae</taxon>
        <taxon>Aphidini</taxon>
        <taxon>Aphis</taxon>
        <taxon>Aphis</taxon>
    </lineage>
</organism>
<dbReference type="OrthoDB" id="115435at2759"/>
<gene>
    <name evidence="1" type="ORF">FWK35_00025933</name>
</gene>
<dbReference type="Gene3D" id="3.10.10.10">
    <property type="entry name" value="HIV Type 1 Reverse Transcriptase, subunit A, domain 1"/>
    <property type="match status" value="1"/>
</dbReference>
<dbReference type="Proteomes" id="UP000478052">
    <property type="component" value="Unassembled WGS sequence"/>
</dbReference>
<evidence type="ECO:0000313" key="1">
    <source>
        <dbReference type="EMBL" id="KAF0721885.1"/>
    </source>
</evidence>
<reference evidence="1 2" key="1">
    <citation type="submission" date="2019-08" db="EMBL/GenBank/DDBJ databases">
        <title>Whole genome of Aphis craccivora.</title>
        <authorList>
            <person name="Voronova N.V."/>
            <person name="Shulinski R.S."/>
            <person name="Bandarenka Y.V."/>
            <person name="Zhorov D.G."/>
            <person name="Warner D."/>
        </authorList>
    </citation>
    <scope>NUCLEOTIDE SEQUENCE [LARGE SCALE GENOMIC DNA]</scope>
    <source>
        <strain evidence="1">180601</strain>
        <tissue evidence="1">Whole Body</tissue>
    </source>
</reference>
<accession>A0A6G0W4D7</accession>
<dbReference type="AlphaFoldDB" id="A0A6G0W4D7"/>
<comment type="caution">
    <text evidence="1">The sequence shown here is derived from an EMBL/GenBank/DDBJ whole genome shotgun (WGS) entry which is preliminary data.</text>
</comment>
<dbReference type="SUPFAM" id="SSF56672">
    <property type="entry name" value="DNA/RNA polymerases"/>
    <property type="match status" value="1"/>
</dbReference>
<protein>
    <submittedName>
        <fullName evidence="1">Retrovirus-related Pol polyprotein</fullName>
    </submittedName>
</protein>
<keyword evidence="2" id="KW-1185">Reference proteome</keyword>
<dbReference type="EMBL" id="VUJU01009119">
    <property type="protein sequence ID" value="KAF0721885.1"/>
    <property type="molecule type" value="Genomic_DNA"/>
</dbReference>
<dbReference type="Gene3D" id="3.30.70.270">
    <property type="match status" value="1"/>
</dbReference>
<name>A0A6G0W4D7_APHCR</name>
<dbReference type="InterPro" id="IPR043502">
    <property type="entry name" value="DNA/RNA_pol_sf"/>
</dbReference>
<dbReference type="GO" id="GO:0071897">
    <property type="term" value="P:DNA biosynthetic process"/>
    <property type="evidence" value="ECO:0007669"/>
    <property type="project" value="UniProtKB-ARBA"/>
</dbReference>
<evidence type="ECO:0000313" key="2">
    <source>
        <dbReference type="Proteomes" id="UP000478052"/>
    </source>
</evidence>
<proteinExistence type="predicted"/>